<feature type="non-terminal residue" evidence="1">
    <location>
        <position position="147"/>
    </location>
</feature>
<dbReference type="Proteomes" id="UP000824120">
    <property type="component" value="Chromosome 1"/>
</dbReference>
<organism evidence="1 2">
    <name type="scientific">Solanum commersonii</name>
    <name type="common">Commerson's wild potato</name>
    <name type="synonym">Commerson's nightshade</name>
    <dbReference type="NCBI Taxonomy" id="4109"/>
    <lineage>
        <taxon>Eukaryota</taxon>
        <taxon>Viridiplantae</taxon>
        <taxon>Streptophyta</taxon>
        <taxon>Embryophyta</taxon>
        <taxon>Tracheophyta</taxon>
        <taxon>Spermatophyta</taxon>
        <taxon>Magnoliopsida</taxon>
        <taxon>eudicotyledons</taxon>
        <taxon>Gunneridae</taxon>
        <taxon>Pentapetalae</taxon>
        <taxon>asterids</taxon>
        <taxon>lamiids</taxon>
        <taxon>Solanales</taxon>
        <taxon>Solanaceae</taxon>
        <taxon>Solanoideae</taxon>
        <taxon>Solaneae</taxon>
        <taxon>Solanum</taxon>
    </lineage>
</organism>
<dbReference type="EMBL" id="JACXVP010000001">
    <property type="protein sequence ID" value="KAG5631746.1"/>
    <property type="molecule type" value="Genomic_DNA"/>
</dbReference>
<sequence length="147" mass="17247">MGENRIYGALGFKSYDITRLIARAEVLFEWVERSGNLMRRTIKFGRLIISIVTVQGENRSVIIILQIAFNAGWRNITFKIDNFMNEYKGAFITNIPRKVDPKIRCENSLRASKLLIKLKVCCWSFNIDLKEKSMLADIRWWSVNIWK</sequence>
<protein>
    <submittedName>
        <fullName evidence="1">Uncharacterized protein</fullName>
    </submittedName>
</protein>
<proteinExistence type="predicted"/>
<reference evidence="1 2" key="1">
    <citation type="submission" date="2020-09" db="EMBL/GenBank/DDBJ databases">
        <title>De no assembly of potato wild relative species, Solanum commersonii.</title>
        <authorList>
            <person name="Cho K."/>
        </authorList>
    </citation>
    <scope>NUCLEOTIDE SEQUENCE [LARGE SCALE GENOMIC DNA]</scope>
    <source>
        <strain evidence="1">LZ3.2</strain>
        <tissue evidence="1">Leaf</tissue>
    </source>
</reference>
<accession>A0A9J6B566</accession>
<name>A0A9J6B566_SOLCO</name>
<evidence type="ECO:0000313" key="2">
    <source>
        <dbReference type="Proteomes" id="UP000824120"/>
    </source>
</evidence>
<dbReference type="AlphaFoldDB" id="A0A9J6B566"/>
<keyword evidence="2" id="KW-1185">Reference proteome</keyword>
<comment type="caution">
    <text evidence="1">The sequence shown here is derived from an EMBL/GenBank/DDBJ whole genome shotgun (WGS) entry which is preliminary data.</text>
</comment>
<gene>
    <name evidence="1" type="ORF">H5410_003463</name>
</gene>
<evidence type="ECO:0000313" key="1">
    <source>
        <dbReference type="EMBL" id="KAG5631746.1"/>
    </source>
</evidence>